<dbReference type="InterPro" id="IPR051458">
    <property type="entry name" value="Cyt/Met_Dipeptidase"/>
</dbReference>
<organism evidence="5 6">
    <name type="scientific">Solirubrobacter pauli</name>
    <dbReference type="NCBI Taxonomy" id="166793"/>
    <lineage>
        <taxon>Bacteria</taxon>
        <taxon>Bacillati</taxon>
        <taxon>Actinomycetota</taxon>
        <taxon>Thermoleophilia</taxon>
        <taxon>Solirubrobacterales</taxon>
        <taxon>Solirubrobacteraceae</taxon>
        <taxon>Solirubrobacter</taxon>
    </lineage>
</organism>
<proteinExistence type="predicted"/>
<feature type="domain" description="Peptidase M20 dimerisation" evidence="4">
    <location>
        <begin position="211"/>
        <end position="352"/>
    </location>
</feature>
<dbReference type="PANTHER" id="PTHR43270:SF12">
    <property type="entry name" value="SUCCINYL-DIAMINOPIMELATE DESUCCINYLASE"/>
    <property type="match status" value="1"/>
</dbReference>
<evidence type="ECO:0000313" key="5">
    <source>
        <dbReference type="EMBL" id="RKQ87018.1"/>
    </source>
</evidence>
<keyword evidence="3" id="KW-0378">Hydrolase</keyword>
<dbReference type="InterPro" id="IPR011650">
    <property type="entry name" value="Peptidase_M20_dimer"/>
</dbReference>
<name>A0A660L0Q7_9ACTN</name>
<evidence type="ECO:0000256" key="2">
    <source>
        <dbReference type="ARBA" id="ARBA00022723"/>
    </source>
</evidence>
<dbReference type="GO" id="GO:0008233">
    <property type="term" value="F:peptidase activity"/>
    <property type="evidence" value="ECO:0007669"/>
    <property type="project" value="UniProtKB-KW"/>
</dbReference>
<keyword evidence="2" id="KW-0479">Metal-binding</keyword>
<evidence type="ECO:0000256" key="3">
    <source>
        <dbReference type="ARBA" id="ARBA00022801"/>
    </source>
</evidence>
<dbReference type="NCBIfam" id="NF005914">
    <property type="entry name" value="PRK07907.1"/>
    <property type="match status" value="1"/>
</dbReference>
<dbReference type="PANTHER" id="PTHR43270">
    <property type="entry name" value="BETA-ALA-HIS DIPEPTIDASE"/>
    <property type="match status" value="1"/>
</dbReference>
<gene>
    <name evidence="5" type="ORF">C8N24_5038</name>
</gene>
<dbReference type="GO" id="GO:0046872">
    <property type="term" value="F:metal ion binding"/>
    <property type="evidence" value="ECO:0007669"/>
    <property type="project" value="UniProtKB-KW"/>
</dbReference>
<evidence type="ECO:0000256" key="1">
    <source>
        <dbReference type="ARBA" id="ARBA00022670"/>
    </source>
</evidence>
<dbReference type="OrthoDB" id="9761532at2"/>
<dbReference type="Gene3D" id="3.40.630.10">
    <property type="entry name" value="Zn peptidases"/>
    <property type="match status" value="1"/>
</dbReference>
<dbReference type="Pfam" id="PF01546">
    <property type="entry name" value="Peptidase_M20"/>
    <property type="match status" value="1"/>
</dbReference>
<sequence>MSTKGAPVPVKTLRDTVGELMGQAKDDLAELVAFQSVADPKQYPPEECKKAADWVVDAFTEVGLQDVQASLTPDGSHCVHGHYPAPHGAPTVLLYCHYDVQPPLGEDAWTVPVFELTERDGRWYGRGSADCKGNIVMHLTALRALRANGGFPCGIKLICEGSEEQGTGGLEAFVPDNVELLRADTILVVDTGNFAVGVPTLTTTLRGMTSIDVRVDALASPMHSGMFGGPAPDPVVGLIQLLATLHDAQGNTTVDGLDNTGVWTGVDYAAEQFRSDANVLDGVELMGDGSVADMLWARPSATVLGIDVPPVVGSSAAVQASAAARISLRIPNGVTGNAAQDAMIAHLEARVPWGLRCSIERVAVGDPFVGSLSGPGYEAMKAAMEEAYGHEQTTEGQGGSIPLCNVFAETYPDAEIMLLGVEEPQCLIHAPNESVDPSEIEHLALSEALFLENYARAVR</sequence>
<dbReference type="EMBL" id="RBIL01000002">
    <property type="protein sequence ID" value="RKQ87018.1"/>
    <property type="molecule type" value="Genomic_DNA"/>
</dbReference>
<keyword evidence="6" id="KW-1185">Reference proteome</keyword>
<dbReference type="SUPFAM" id="SSF53187">
    <property type="entry name" value="Zn-dependent exopeptidases"/>
    <property type="match status" value="1"/>
</dbReference>
<dbReference type="Pfam" id="PF07687">
    <property type="entry name" value="M20_dimer"/>
    <property type="match status" value="1"/>
</dbReference>
<dbReference type="GO" id="GO:0006508">
    <property type="term" value="P:proteolysis"/>
    <property type="evidence" value="ECO:0007669"/>
    <property type="project" value="UniProtKB-KW"/>
</dbReference>
<accession>A0A660L0Q7</accession>
<comment type="caution">
    <text evidence="5">The sequence shown here is derived from an EMBL/GenBank/DDBJ whole genome shotgun (WGS) entry which is preliminary data.</text>
</comment>
<dbReference type="AlphaFoldDB" id="A0A660L0Q7"/>
<keyword evidence="1" id="KW-0645">Protease</keyword>
<dbReference type="RefSeq" id="WP_121255238.1">
    <property type="nucleotide sequence ID" value="NZ_RBIL01000002.1"/>
</dbReference>
<dbReference type="Proteomes" id="UP000278962">
    <property type="component" value="Unassembled WGS sequence"/>
</dbReference>
<evidence type="ECO:0000259" key="4">
    <source>
        <dbReference type="Pfam" id="PF07687"/>
    </source>
</evidence>
<dbReference type="InterPro" id="IPR002933">
    <property type="entry name" value="Peptidase_M20"/>
</dbReference>
<protein>
    <submittedName>
        <fullName evidence="5">Acetylornithine deacetylase/succinyl-diaminopimelate desuccinylase-like protein</fullName>
    </submittedName>
</protein>
<evidence type="ECO:0000313" key="6">
    <source>
        <dbReference type="Proteomes" id="UP000278962"/>
    </source>
</evidence>
<dbReference type="Gene3D" id="3.30.70.360">
    <property type="match status" value="1"/>
</dbReference>
<reference evidence="5 6" key="1">
    <citation type="submission" date="2018-10" db="EMBL/GenBank/DDBJ databases">
        <title>Genomic Encyclopedia of Archaeal and Bacterial Type Strains, Phase II (KMG-II): from individual species to whole genera.</title>
        <authorList>
            <person name="Goeker M."/>
        </authorList>
    </citation>
    <scope>NUCLEOTIDE SEQUENCE [LARGE SCALE GENOMIC DNA]</scope>
    <source>
        <strain evidence="5 6">DSM 14954</strain>
    </source>
</reference>